<proteinExistence type="inferred from homology"/>
<feature type="transmembrane region" description="Helical" evidence="6">
    <location>
        <begin position="152"/>
        <end position="174"/>
    </location>
</feature>
<evidence type="ECO:0000256" key="4">
    <source>
        <dbReference type="ARBA" id="ARBA00022989"/>
    </source>
</evidence>
<evidence type="ECO:0000313" key="7">
    <source>
        <dbReference type="EMBL" id="CAG9839841.1"/>
    </source>
</evidence>
<dbReference type="GO" id="GO:0016020">
    <property type="term" value="C:membrane"/>
    <property type="evidence" value="ECO:0007669"/>
    <property type="project" value="UniProtKB-SubCell"/>
</dbReference>
<feature type="transmembrane region" description="Helical" evidence="6">
    <location>
        <begin position="271"/>
        <end position="292"/>
    </location>
</feature>
<dbReference type="AlphaFoldDB" id="A0A9N9XHN4"/>
<organism evidence="7 8">
    <name type="scientific">Diabrotica balteata</name>
    <name type="common">Banded cucumber beetle</name>
    <dbReference type="NCBI Taxonomy" id="107213"/>
    <lineage>
        <taxon>Eukaryota</taxon>
        <taxon>Metazoa</taxon>
        <taxon>Ecdysozoa</taxon>
        <taxon>Arthropoda</taxon>
        <taxon>Hexapoda</taxon>
        <taxon>Insecta</taxon>
        <taxon>Pterygota</taxon>
        <taxon>Neoptera</taxon>
        <taxon>Endopterygota</taxon>
        <taxon>Coleoptera</taxon>
        <taxon>Polyphaga</taxon>
        <taxon>Cucujiformia</taxon>
        <taxon>Chrysomeloidea</taxon>
        <taxon>Chrysomelidae</taxon>
        <taxon>Galerucinae</taxon>
        <taxon>Diabroticina</taxon>
        <taxon>Diabroticites</taxon>
        <taxon>Diabrotica</taxon>
    </lineage>
</organism>
<feature type="transmembrane region" description="Helical" evidence="6">
    <location>
        <begin position="242"/>
        <end position="265"/>
    </location>
</feature>
<evidence type="ECO:0000256" key="1">
    <source>
        <dbReference type="ARBA" id="ARBA00004141"/>
    </source>
</evidence>
<gene>
    <name evidence="7" type="ORF">DIABBA_LOCUS12565</name>
</gene>
<keyword evidence="3 6" id="KW-0812">Transmembrane</keyword>
<name>A0A9N9XHN4_DIABA</name>
<dbReference type="InterPro" id="IPR019397">
    <property type="entry name" value="Uncharacterised_TMEM39"/>
</dbReference>
<dbReference type="EMBL" id="OU898283">
    <property type="protein sequence ID" value="CAG9839841.1"/>
    <property type="molecule type" value="Genomic_DNA"/>
</dbReference>
<dbReference type="PANTHER" id="PTHR12995:SF4">
    <property type="entry name" value="FI21814P1"/>
    <property type="match status" value="1"/>
</dbReference>
<protein>
    <recommendedName>
        <fullName evidence="9">Transmembrane protein 39A</fullName>
    </recommendedName>
</protein>
<evidence type="ECO:0000256" key="2">
    <source>
        <dbReference type="ARBA" id="ARBA00010737"/>
    </source>
</evidence>
<keyword evidence="8" id="KW-1185">Reference proteome</keyword>
<reference evidence="7" key="1">
    <citation type="submission" date="2022-01" db="EMBL/GenBank/DDBJ databases">
        <authorList>
            <person name="King R."/>
        </authorList>
    </citation>
    <scope>NUCLEOTIDE SEQUENCE</scope>
</reference>
<keyword evidence="4 6" id="KW-1133">Transmembrane helix</keyword>
<comment type="similarity">
    <text evidence="2">Belongs to the TMEM39 family.</text>
</comment>
<keyword evidence="5 6" id="KW-0472">Membrane</keyword>
<evidence type="ECO:0000313" key="8">
    <source>
        <dbReference type="Proteomes" id="UP001153709"/>
    </source>
</evidence>
<feature type="transmembrane region" description="Helical" evidence="6">
    <location>
        <begin position="110"/>
        <end position="131"/>
    </location>
</feature>
<evidence type="ECO:0008006" key="9">
    <source>
        <dbReference type="Google" id="ProtNLM"/>
    </source>
</evidence>
<evidence type="ECO:0000256" key="5">
    <source>
        <dbReference type="ARBA" id="ARBA00023136"/>
    </source>
</evidence>
<dbReference type="Pfam" id="PF10271">
    <property type="entry name" value="Tmp39"/>
    <property type="match status" value="1"/>
</dbReference>
<comment type="subcellular location">
    <subcellularLocation>
        <location evidence="1">Membrane</location>
        <topology evidence="1">Multi-pass membrane protein</topology>
    </subcellularLocation>
</comment>
<feature type="transmembrane region" description="Helical" evidence="6">
    <location>
        <begin position="372"/>
        <end position="392"/>
    </location>
</feature>
<dbReference type="PANTHER" id="PTHR12995">
    <property type="entry name" value="FI21814P1"/>
    <property type="match status" value="1"/>
</dbReference>
<sequence>MPLVARRVSRNVVRATPISPPVISSFANEPCGQRYAPLGASVPTLPALEPPASPKHFPFPNTPVDNEVFFESLMCFFAMASTGLQFLHLYRSVWWLPHSYTHQTMNFYLIDPYLVAFIVITLCRRLIYIIMRVVVKKVMITTLPEQEFLHTFRFFLFTKVFMMLGFCLVLVMQNHKLEKILYLCYPFLIYFVFFGRNVHPFFEIVKWSSANPPLHACSSSAVEIRKEVENLVGNFNARMKDILFTAICNAYYAGFIPCCFAQSSLHYDTWWAAQHIFFIFTSGFISLSIHIFSLRYCDTLHRSALHLGVWDRIETGRTMLLVNNVWKEDVLWPYGALVRYGKDVWRALGDCNSSEPGNVGFKRFYHVFKNPTTFLGLKLFFLIILILCQLMLLIRSTVWYHIISLSFILFFNYYVLYKLFRDYLVCQKIYKEEREAHKKINLR</sequence>
<evidence type="ECO:0000256" key="6">
    <source>
        <dbReference type="SAM" id="Phobius"/>
    </source>
</evidence>
<evidence type="ECO:0000256" key="3">
    <source>
        <dbReference type="ARBA" id="ARBA00022692"/>
    </source>
</evidence>
<feature type="transmembrane region" description="Helical" evidence="6">
    <location>
        <begin position="398"/>
        <end position="417"/>
    </location>
</feature>
<accession>A0A9N9XHN4</accession>
<dbReference type="Proteomes" id="UP001153709">
    <property type="component" value="Chromosome 8"/>
</dbReference>
<dbReference type="OrthoDB" id="438179at2759"/>